<dbReference type="InterPro" id="IPR050109">
    <property type="entry name" value="HTH-type_TetR-like_transc_reg"/>
</dbReference>
<feature type="domain" description="HTH tetR-type" evidence="5">
    <location>
        <begin position="26"/>
        <end position="86"/>
    </location>
</feature>
<organism evidence="6 7">
    <name type="scientific">Streptomyces kasugaensis</name>
    <dbReference type="NCBI Taxonomy" id="1946"/>
    <lineage>
        <taxon>Bacteria</taxon>
        <taxon>Bacillati</taxon>
        <taxon>Actinomycetota</taxon>
        <taxon>Actinomycetes</taxon>
        <taxon>Kitasatosporales</taxon>
        <taxon>Streptomycetaceae</taxon>
        <taxon>Streptomyces</taxon>
    </lineage>
</organism>
<accession>A0A4Q9HK86</accession>
<evidence type="ECO:0000313" key="7">
    <source>
        <dbReference type="Proteomes" id="UP000292452"/>
    </source>
</evidence>
<keyword evidence="3" id="KW-0804">Transcription</keyword>
<evidence type="ECO:0000256" key="2">
    <source>
        <dbReference type="ARBA" id="ARBA00023125"/>
    </source>
</evidence>
<evidence type="ECO:0000313" key="6">
    <source>
        <dbReference type="EMBL" id="TBO55114.1"/>
    </source>
</evidence>
<evidence type="ECO:0000256" key="3">
    <source>
        <dbReference type="ARBA" id="ARBA00023163"/>
    </source>
</evidence>
<feature type="DNA-binding region" description="H-T-H motif" evidence="4">
    <location>
        <begin position="49"/>
        <end position="68"/>
    </location>
</feature>
<dbReference type="EMBL" id="SIXH01000589">
    <property type="protein sequence ID" value="TBO55114.1"/>
    <property type="molecule type" value="Genomic_DNA"/>
</dbReference>
<keyword evidence="1" id="KW-0805">Transcription regulation</keyword>
<dbReference type="SUPFAM" id="SSF46689">
    <property type="entry name" value="Homeodomain-like"/>
    <property type="match status" value="1"/>
</dbReference>
<dbReference type="PANTHER" id="PTHR30055:SF234">
    <property type="entry name" value="HTH-TYPE TRANSCRIPTIONAL REGULATOR BETI"/>
    <property type="match status" value="1"/>
</dbReference>
<gene>
    <name evidence="6" type="ORF">EYS09_34995</name>
</gene>
<dbReference type="GO" id="GO:0000976">
    <property type="term" value="F:transcription cis-regulatory region binding"/>
    <property type="evidence" value="ECO:0007669"/>
    <property type="project" value="TreeGrafter"/>
</dbReference>
<reference evidence="6 7" key="1">
    <citation type="submission" date="2019-02" db="EMBL/GenBank/DDBJ databases">
        <title>Draft Genome Sequence of Streptomyces sp. AM-2504, identified by 16S rRNA comparative analysis as a Streptomyces Kasugaensis strain.</title>
        <authorList>
            <person name="Napolioni V."/>
            <person name="Giuliodori A.M."/>
            <person name="Spurio R."/>
            <person name="Fabbretti A."/>
        </authorList>
    </citation>
    <scope>NUCLEOTIDE SEQUENCE [LARGE SCALE GENOMIC DNA]</scope>
    <source>
        <strain evidence="6 7">AM-2504</strain>
    </source>
</reference>
<dbReference type="Proteomes" id="UP000292452">
    <property type="component" value="Unassembled WGS sequence"/>
</dbReference>
<dbReference type="Gene3D" id="1.10.357.10">
    <property type="entry name" value="Tetracycline Repressor, domain 2"/>
    <property type="match status" value="1"/>
</dbReference>
<name>A0A4Q9HK86_STRKA</name>
<dbReference type="PRINTS" id="PR00455">
    <property type="entry name" value="HTHTETR"/>
</dbReference>
<dbReference type="PANTHER" id="PTHR30055">
    <property type="entry name" value="HTH-TYPE TRANSCRIPTIONAL REGULATOR RUTR"/>
    <property type="match status" value="1"/>
</dbReference>
<dbReference type="Pfam" id="PF00440">
    <property type="entry name" value="TetR_N"/>
    <property type="match status" value="1"/>
</dbReference>
<proteinExistence type="predicted"/>
<evidence type="ECO:0000256" key="4">
    <source>
        <dbReference type="PROSITE-ProRule" id="PRU00335"/>
    </source>
</evidence>
<evidence type="ECO:0000259" key="5">
    <source>
        <dbReference type="PROSITE" id="PS50977"/>
    </source>
</evidence>
<sequence>MHIHFCLCEDGLMTTRPGPPRQKRSQAAMERILEAAQQLIAEEGIAGFTLNAVAARAGVAVGTVYQRFANKEDLLVSAQQRWLDEVVRTQREQFLPAAAQQPDFVRAVSLYAEQLAALFRGHACLVREFVVYAAAIPALREAAQQRLDQLAQERCDVFMALPDRPPHITRGHILLVLRAVQSLLEWRVATSPDVAEAIAMPWDTLADDIPKLVTAYLGHDT</sequence>
<dbReference type="PROSITE" id="PS50977">
    <property type="entry name" value="HTH_TETR_2"/>
    <property type="match status" value="1"/>
</dbReference>
<dbReference type="InterPro" id="IPR023772">
    <property type="entry name" value="DNA-bd_HTH_TetR-type_CS"/>
</dbReference>
<dbReference type="GO" id="GO:0003700">
    <property type="term" value="F:DNA-binding transcription factor activity"/>
    <property type="evidence" value="ECO:0007669"/>
    <property type="project" value="TreeGrafter"/>
</dbReference>
<protein>
    <submittedName>
        <fullName evidence="6">TetR/AcrR family transcriptional regulator</fullName>
    </submittedName>
</protein>
<dbReference type="PROSITE" id="PS01081">
    <property type="entry name" value="HTH_TETR_1"/>
    <property type="match status" value="1"/>
</dbReference>
<keyword evidence="2 4" id="KW-0238">DNA-binding</keyword>
<comment type="caution">
    <text evidence="6">The sequence shown here is derived from an EMBL/GenBank/DDBJ whole genome shotgun (WGS) entry which is preliminary data.</text>
</comment>
<evidence type="ECO:0000256" key="1">
    <source>
        <dbReference type="ARBA" id="ARBA00023015"/>
    </source>
</evidence>
<dbReference type="AlphaFoldDB" id="A0A4Q9HK86"/>
<keyword evidence="7" id="KW-1185">Reference proteome</keyword>
<dbReference type="InterPro" id="IPR009057">
    <property type="entry name" value="Homeodomain-like_sf"/>
</dbReference>
<dbReference type="InterPro" id="IPR001647">
    <property type="entry name" value="HTH_TetR"/>
</dbReference>